<reference evidence="4 5" key="1">
    <citation type="submission" date="2024-02" db="EMBL/GenBank/DDBJ databases">
        <authorList>
            <person name="Chen Y."/>
            <person name="Shah S."/>
            <person name="Dougan E. K."/>
            <person name="Thang M."/>
            <person name="Chan C."/>
        </authorList>
    </citation>
    <scope>NUCLEOTIDE SEQUENCE [LARGE SCALE GENOMIC DNA]</scope>
</reference>
<dbReference type="Gene3D" id="1.10.510.10">
    <property type="entry name" value="Transferase(Phosphotransferase) domain 1"/>
    <property type="match status" value="1"/>
</dbReference>
<evidence type="ECO:0000313" key="5">
    <source>
        <dbReference type="Proteomes" id="UP001642464"/>
    </source>
</evidence>
<comment type="caution">
    <text evidence="4">The sequence shown here is derived from an EMBL/GenBank/DDBJ whole genome shotgun (WGS) entry which is preliminary data.</text>
</comment>
<protein>
    <submittedName>
        <fullName evidence="4">Mitogen-activated protein kinase 12 (AtMPK12) (MAP kinase 12)</fullName>
    </submittedName>
</protein>
<accession>A0ABP0HP68</accession>
<proteinExistence type="predicted"/>
<organism evidence="4 5">
    <name type="scientific">Durusdinium trenchii</name>
    <dbReference type="NCBI Taxonomy" id="1381693"/>
    <lineage>
        <taxon>Eukaryota</taxon>
        <taxon>Sar</taxon>
        <taxon>Alveolata</taxon>
        <taxon>Dinophyceae</taxon>
        <taxon>Suessiales</taxon>
        <taxon>Symbiodiniaceae</taxon>
        <taxon>Durusdinium</taxon>
    </lineage>
</organism>
<dbReference type="SUPFAM" id="SSF56112">
    <property type="entry name" value="Protein kinase-like (PK-like)"/>
    <property type="match status" value="1"/>
</dbReference>
<dbReference type="InterPro" id="IPR000719">
    <property type="entry name" value="Prot_kinase_dom"/>
</dbReference>
<feature type="domain" description="Protein kinase" evidence="3">
    <location>
        <begin position="97"/>
        <end position="378"/>
    </location>
</feature>
<dbReference type="SMART" id="SM00220">
    <property type="entry name" value="S_TKc"/>
    <property type="match status" value="1"/>
</dbReference>
<dbReference type="PANTHER" id="PTHR24055">
    <property type="entry name" value="MITOGEN-ACTIVATED PROTEIN KINASE"/>
    <property type="match status" value="1"/>
</dbReference>
<name>A0ABP0HP68_9DINO</name>
<keyword evidence="2" id="KW-0067">ATP-binding</keyword>
<dbReference type="GO" id="GO:0016301">
    <property type="term" value="F:kinase activity"/>
    <property type="evidence" value="ECO:0007669"/>
    <property type="project" value="UniProtKB-KW"/>
</dbReference>
<dbReference type="InterPro" id="IPR050117">
    <property type="entry name" value="MAPK"/>
</dbReference>
<evidence type="ECO:0000313" key="4">
    <source>
        <dbReference type="EMBL" id="CAK8992011.1"/>
    </source>
</evidence>
<evidence type="ECO:0000256" key="2">
    <source>
        <dbReference type="ARBA" id="ARBA00022840"/>
    </source>
</evidence>
<dbReference type="Proteomes" id="UP001642464">
    <property type="component" value="Unassembled WGS sequence"/>
</dbReference>
<evidence type="ECO:0000256" key="1">
    <source>
        <dbReference type="ARBA" id="ARBA00022741"/>
    </source>
</evidence>
<sequence length="419" mass="47013">MAVMAETVRIDVRALSGEQVAEVVLPRKSSGEELHRLVNLKATTLAFRWQLVRNAAPIEGAVELVDGEVLFATRQPCTATQVHRLPWGECRLPDCYQQVTNVEHRKGWGRALASQMKEPEMVLFRKVPCCFRTAEKLFNEYSFLKEAKSVHTINVMDLFVSPGDPDGADMQGDIYSVFEHMDLSLAMMLRRFHKLPSRLDSMSSTAEHSFRPVCDYILYGVVRGLQYIHSARVAHGDLCPENVWLNNNDDVKLAGFQHMHPTEPSESWHWQPLEFFDFSLKSIPFTAPEVLRGACFGGAAADLWGVGGMLGHFLMGRPVFPNASSCAEQLELHEQLELPEVEGRPDGCAVQQEMLRGLLQAEPHRRGSAVDLLHSEWFAKLAEGCKDYRAEVYSIRAFDSIGSLQEAFLTLGLDRPGAE</sequence>
<dbReference type="PROSITE" id="PS50011">
    <property type="entry name" value="PROTEIN_KINASE_DOM"/>
    <property type="match status" value="1"/>
</dbReference>
<dbReference type="EMBL" id="CAXAMM010001447">
    <property type="protein sequence ID" value="CAK8992011.1"/>
    <property type="molecule type" value="Genomic_DNA"/>
</dbReference>
<gene>
    <name evidence="4" type="ORF">SCF082_LOCUS2906</name>
</gene>
<dbReference type="InterPro" id="IPR011009">
    <property type="entry name" value="Kinase-like_dom_sf"/>
</dbReference>
<keyword evidence="4" id="KW-0418">Kinase</keyword>
<evidence type="ECO:0000259" key="3">
    <source>
        <dbReference type="PROSITE" id="PS50011"/>
    </source>
</evidence>
<keyword evidence="4" id="KW-0808">Transferase</keyword>
<keyword evidence="5" id="KW-1185">Reference proteome</keyword>
<dbReference type="Pfam" id="PF00069">
    <property type="entry name" value="Pkinase"/>
    <property type="match status" value="1"/>
</dbReference>
<keyword evidence="1" id="KW-0547">Nucleotide-binding</keyword>